<sequence>MLKYPSSKTTYDTTIPDSQTEADDSLSSAPKSKPIPTRKRRALALFLLFVWFYFIFTVSFYLFSFLGNHYHHALHVLNTAASKTYGGMTDTYQSITNPARREEVVELMTELYELLAEMGYYDAAMIGRPPHNPGINRTLAAELEFSLEAVEVMEMLPYLQQGQEEGPLGWGADNNFLLSGTFADLRDDGVLSFTRDPMFAIEDSSKGFDEDGGKYMRPNYVCLSLPGEGYGAIMILDVKTHQEVMGLQADPALKGIGLEEVPGNMFSPENAASRLARDALRDYIRRFRTLEWIPGGRFNGTWDGDEYVRLYKENGWPESFNSTAFNIAREQWEEDNMARWDAEAPFHEVTKLDYWIQVALDDIGRKRKMIADVDSGMEIPENKTDREAYKAELQEEVKKRIESLPKLHAELEVAREVLKSIDPEVKKTREERIRKYGA</sequence>
<feature type="compositionally biased region" description="Polar residues" evidence="1">
    <location>
        <begin position="1"/>
        <end position="30"/>
    </location>
</feature>
<protein>
    <submittedName>
        <fullName evidence="3">Uncharacterized protein</fullName>
    </submittedName>
</protein>
<name>A0A7D8Z274_9HELO</name>
<feature type="transmembrane region" description="Helical" evidence="2">
    <location>
        <begin position="42"/>
        <end position="63"/>
    </location>
</feature>
<keyword evidence="4" id="KW-1185">Reference proteome</keyword>
<evidence type="ECO:0000256" key="1">
    <source>
        <dbReference type="SAM" id="MobiDB-lite"/>
    </source>
</evidence>
<dbReference type="OrthoDB" id="5327951at2759"/>
<dbReference type="EMBL" id="QGMG01001319">
    <property type="protein sequence ID" value="TVY49404.1"/>
    <property type="molecule type" value="Genomic_DNA"/>
</dbReference>
<feature type="region of interest" description="Disordered" evidence="1">
    <location>
        <begin position="1"/>
        <end position="34"/>
    </location>
</feature>
<dbReference type="AlphaFoldDB" id="A0A7D8Z274"/>
<evidence type="ECO:0000256" key="2">
    <source>
        <dbReference type="SAM" id="Phobius"/>
    </source>
</evidence>
<evidence type="ECO:0000313" key="3">
    <source>
        <dbReference type="EMBL" id="TVY49404.1"/>
    </source>
</evidence>
<gene>
    <name evidence="3" type="ORF">LCER1_G008128</name>
</gene>
<dbReference type="Proteomes" id="UP000481288">
    <property type="component" value="Unassembled WGS sequence"/>
</dbReference>
<proteinExistence type="predicted"/>
<keyword evidence="2" id="KW-0472">Membrane</keyword>
<organism evidence="3 4">
    <name type="scientific">Lachnellula cervina</name>
    <dbReference type="NCBI Taxonomy" id="1316786"/>
    <lineage>
        <taxon>Eukaryota</taxon>
        <taxon>Fungi</taxon>
        <taxon>Dikarya</taxon>
        <taxon>Ascomycota</taxon>
        <taxon>Pezizomycotina</taxon>
        <taxon>Leotiomycetes</taxon>
        <taxon>Helotiales</taxon>
        <taxon>Lachnaceae</taxon>
        <taxon>Lachnellula</taxon>
    </lineage>
</organism>
<accession>A0A7D8Z274</accession>
<keyword evidence="2" id="KW-0812">Transmembrane</keyword>
<keyword evidence="2" id="KW-1133">Transmembrane helix</keyword>
<evidence type="ECO:0000313" key="4">
    <source>
        <dbReference type="Proteomes" id="UP000481288"/>
    </source>
</evidence>
<reference evidence="3 4" key="1">
    <citation type="submission" date="2018-05" db="EMBL/GenBank/DDBJ databases">
        <title>Whole genome sequencing for identification of molecular markers to develop diagnostic detection tools for the regulated plant pathogen Lachnellula willkommii.</title>
        <authorList>
            <person name="Giroux E."/>
            <person name="Bilodeau G."/>
        </authorList>
    </citation>
    <scope>NUCLEOTIDE SEQUENCE [LARGE SCALE GENOMIC DNA]</scope>
    <source>
        <strain evidence="3 4">CBS 625.97</strain>
    </source>
</reference>
<comment type="caution">
    <text evidence="3">The sequence shown here is derived from an EMBL/GenBank/DDBJ whole genome shotgun (WGS) entry which is preliminary data.</text>
</comment>